<keyword evidence="9" id="KW-1185">Reference proteome</keyword>
<feature type="transmembrane region" description="Helical" evidence="6">
    <location>
        <begin position="375"/>
        <end position="398"/>
    </location>
</feature>
<dbReference type="PANTHER" id="PTHR23504:SF15">
    <property type="entry name" value="MAJOR FACILITATOR SUPERFAMILY (MFS) PROFILE DOMAIN-CONTAINING PROTEIN"/>
    <property type="match status" value="1"/>
</dbReference>
<gene>
    <name evidence="8" type="ORF">BDV98DRAFT_648680</name>
</gene>
<dbReference type="InterPro" id="IPR001958">
    <property type="entry name" value="Tet-R_TetA/multi-R_MdtG-like"/>
</dbReference>
<dbReference type="SUPFAM" id="SSF103473">
    <property type="entry name" value="MFS general substrate transporter"/>
    <property type="match status" value="1"/>
</dbReference>
<dbReference type="Pfam" id="PF07690">
    <property type="entry name" value="MFS_1"/>
    <property type="match status" value="1"/>
</dbReference>
<proteinExistence type="predicted"/>
<feature type="transmembrane region" description="Helical" evidence="6">
    <location>
        <begin position="98"/>
        <end position="116"/>
    </location>
</feature>
<evidence type="ECO:0000256" key="4">
    <source>
        <dbReference type="ARBA" id="ARBA00022989"/>
    </source>
</evidence>
<dbReference type="InterPro" id="IPR011701">
    <property type="entry name" value="MFS"/>
</dbReference>
<dbReference type="Gene3D" id="1.20.1250.20">
    <property type="entry name" value="MFS general substrate transporter like domains"/>
    <property type="match status" value="1"/>
</dbReference>
<dbReference type="InterPro" id="IPR036259">
    <property type="entry name" value="MFS_trans_sf"/>
</dbReference>
<dbReference type="AlphaFoldDB" id="A0A5C3QZH0"/>
<keyword evidence="5 6" id="KW-0472">Membrane</keyword>
<evidence type="ECO:0000256" key="2">
    <source>
        <dbReference type="ARBA" id="ARBA00022448"/>
    </source>
</evidence>
<evidence type="ECO:0000313" key="8">
    <source>
        <dbReference type="EMBL" id="TFL03784.1"/>
    </source>
</evidence>
<feature type="domain" description="Major facilitator superfamily (MFS) profile" evidence="7">
    <location>
        <begin position="25"/>
        <end position="463"/>
    </location>
</feature>
<keyword evidence="4 6" id="KW-1133">Transmembrane helix</keyword>
<feature type="transmembrane region" description="Helical" evidence="6">
    <location>
        <begin position="342"/>
        <end position="363"/>
    </location>
</feature>
<dbReference type="EMBL" id="ML178819">
    <property type="protein sequence ID" value="TFL03784.1"/>
    <property type="molecule type" value="Genomic_DNA"/>
</dbReference>
<dbReference type="GO" id="GO:0022857">
    <property type="term" value="F:transmembrane transporter activity"/>
    <property type="evidence" value="ECO:0007669"/>
    <property type="project" value="InterPro"/>
</dbReference>
<name>A0A5C3QZH0_9AGAR</name>
<feature type="transmembrane region" description="Helical" evidence="6">
    <location>
        <begin position="448"/>
        <end position="469"/>
    </location>
</feature>
<protein>
    <submittedName>
        <fullName evidence="8">Major facilitator superfamily domain-containing protein</fullName>
    </submittedName>
</protein>
<feature type="transmembrane region" description="Helical" evidence="6">
    <location>
        <begin position="199"/>
        <end position="221"/>
    </location>
</feature>
<reference evidence="8 9" key="1">
    <citation type="journal article" date="2019" name="Nat. Ecol. Evol.">
        <title>Megaphylogeny resolves global patterns of mushroom evolution.</title>
        <authorList>
            <person name="Varga T."/>
            <person name="Krizsan K."/>
            <person name="Foldi C."/>
            <person name="Dima B."/>
            <person name="Sanchez-Garcia M."/>
            <person name="Sanchez-Ramirez S."/>
            <person name="Szollosi G.J."/>
            <person name="Szarkandi J.G."/>
            <person name="Papp V."/>
            <person name="Albert L."/>
            <person name="Andreopoulos W."/>
            <person name="Angelini C."/>
            <person name="Antonin V."/>
            <person name="Barry K.W."/>
            <person name="Bougher N.L."/>
            <person name="Buchanan P."/>
            <person name="Buyck B."/>
            <person name="Bense V."/>
            <person name="Catcheside P."/>
            <person name="Chovatia M."/>
            <person name="Cooper J."/>
            <person name="Damon W."/>
            <person name="Desjardin D."/>
            <person name="Finy P."/>
            <person name="Geml J."/>
            <person name="Haridas S."/>
            <person name="Hughes K."/>
            <person name="Justo A."/>
            <person name="Karasinski D."/>
            <person name="Kautmanova I."/>
            <person name="Kiss B."/>
            <person name="Kocsube S."/>
            <person name="Kotiranta H."/>
            <person name="LaButti K.M."/>
            <person name="Lechner B.E."/>
            <person name="Liimatainen K."/>
            <person name="Lipzen A."/>
            <person name="Lukacs Z."/>
            <person name="Mihaltcheva S."/>
            <person name="Morgado L.N."/>
            <person name="Niskanen T."/>
            <person name="Noordeloos M.E."/>
            <person name="Ohm R.A."/>
            <person name="Ortiz-Santana B."/>
            <person name="Ovrebo C."/>
            <person name="Racz N."/>
            <person name="Riley R."/>
            <person name="Savchenko A."/>
            <person name="Shiryaev A."/>
            <person name="Soop K."/>
            <person name="Spirin V."/>
            <person name="Szebenyi C."/>
            <person name="Tomsovsky M."/>
            <person name="Tulloss R.E."/>
            <person name="Uehling J."/>
            <person name="Grigoriev I.V."/>
            <person name="Vagvolgyi C."/>
            <person name="Papp T."/>
            <person name="Martin F.M."/>
            <person name="Miettinen O."/>
            <person name="Hibbett D.S."/>
            <person name="Nagy L.G."/>
        </authorList>
    </citation>
    <scope>NUCLEOTIDE SEQUENCE [LARGE SCALE GENOMIC DNA]</scope>
    <source>
        <strain evidence="8 9">CBS 309.79</strain>
    </source>
</reference>
<evidence type="ECO:0000259" key="7">
    <source>
        <dbReference type="PROSITE" id="PS50850"/>
    </source>
</evidence>
<feature type="transmembrane region" description="Helical" evidence="6">
    <location>
        <begin position="310"/>
        <end position="330"/>
    </location>
</feature>
<evidence type="ECO:0000313" key="9">
    <source>
        <dbReference type="Proteomes" id="UP000305067"/>
    </source>
</evidence>
<evidence type="ECO:0000256" key="1">
    <source>
        <dbReference type="ARBA" id="ARBA00004141"/>
    </source>
</evidence>
<dbReference type="PROSITE" id="PS50850">
    <property type="entry name" value="MFS"/>
    <property type="match status" value="1"/>
</dbReference>
<organism evidence="8 9">
    <name type="scientific">Pterulicium gracile</name>
    <dbReference type="NCBI Taxonomy" id="1884261"/>
    <lineage>
        <taxon>Eukaryota</taxon>
        <taxon>Fungi</taxon>
        <taxon>Dikarya</taxon>
        <taxon>Basidiomycota</taxon>
        <taxon>Agaricomycotina</taxon>
        <taxon>Agaricomycetes</taxon>
        <taxon>Agaricomycetidae</taxon>
        <taxon>Agaricales</taxon>
        <taxon>Pleurotineae</taxon>
        <taxon>Pterulaceae</taxon>
        <taxon>Pterulicium</taxon>
    </lineage>
</organism>
<accession>A0A5C3QZH0</accession>
<dbReference type="PRINTS" id="PR01035">
    <property type="entry name" value="TCRTETA"/>
</dbReference>
<keyword evidence="2" id="KW-0813">Transport</keyword>
<dbReference type="PANTHER" id="PTHR23504">
    <property type="entry name" value="MAJOR FACILITATOR SUPERFAMILY DOMAIN-CONTAINING PROTEIN 10"/>
    <property type="match status" value="1"/>
</dbReference>
<dbReference type="OrthoDB" id="419616at2759"/>
<evidence type="ECO:0000256" key="5">
    <source>
        <dbReference type="ARBA" id="ARBA00023136"/>
    </source>
</evidence>
<dbReference type="CDD" id="cd17330">
    <property type="entry name" value="MFS_SLC46_TetA_like"/>
    <property type="match status" value="1"/>
</dbReference>
<dbReference type="InterPro" id="IPR020846">
    <property type="entry name" value="MFS_dom"/>
</dbReference>
<dbReference type="Proteomes" id="UP000305067">
    <property type="component" value="Unassembled WGS sequence"/>
</dbReference>
<evidence type="ECO:0000256" key="3">
    <source>
        <dbReference type="ARBA" id="ARBA00022692"/>
    </source>
</evidence>
<feature type="transmembrane region" description="Helical" evidence="6">
    <location>
        <begin position="410"/>
        <end position="428"/>
    </location>
</feature>
<comment type="subcellular location">
    <subcellularLocation>
        <location evidence="1">Membrane</location>
        <topology evidence="1">Multi-pass membrane protein</topology>
    </subcellularLocation>
</comment>
<sequence>MSALTNDEEAPLLTKKPPTPLPWRQLLIILFLQLAEPLTSQVISPFTPQLIRDIGITNGDESKVGYYVGLMQSLFFLTQAFTVLHWSRLSDHIGRKPVILIGLLGLSISMFAFGLSKTFWSLVLSRALNGALNGNIGVIKSMMAEVTDPSNIALAYSYMPISWSTGSTVGPMIGGSLSHPAKQFPRLFGSFLFLKEYPYFLPCAIPATFSVIVWFVTYFYLEETLPYPKPILEYLGFHRRSSVKNTTPSATPPPQNNPPPLRSVLTKRVLLSAGNYATLSLMDIAFRSIQPLYLSTPITLGGLGFSPARIGLILSITGILNGIFQVAFFARIHNRFGSKRTFLVGVMSGFPAVLSLPVANYYARVDGGLSNRVWAILWVQVAVSVLTGLSYGSVFIFLTSAAPRSSLGAVNGLSQMTVSIVRAIGPSVANSMFSLSMEEPLPVIGANLVYVVLVGIVIMATAAGSLLPARAWNHD</sequence>
<feature type="transmembrane region" description="Helical" evidence="6">
    <location>
        <begin position="64"/>
        <end position="86"/>
    </location>
</feature>
<dbReference type="GO" id="GO:0016020">
    <property type="term" value="C:membrane"/>
    <property type="evidence" value="ECO:0007669"/>
    <property type="project" value="UniProtKB-SubCell"/>
</dbReference>
<keyword evidence="3 6" id="KW-0812">Transmembrane</keyword>
<evidence type="ECO:0000256" key="6">
    <source>
        <dbReference type="SAM" id="Phobius"/>
    </source>
</evidence>